<evidence type="ECO:0000256" key="3">
    <source>
        <dbReference type="ARBA" id="ARBA00022496"/>
    </source>
</evidence>
<evidence type="ECO:0000256" key="9">
    <source>
        <dbReference type="ARBA" id="ARBA00023237"/>
    </source>
</evidence>
<dbReference type="Pfam" id="PF07715">
    <property type="entry name" value="Plug"/>
    <property type="match status" value="1"/>
</dbReference>
<evidence type="ECO:0000256" key="8">
    <source>
        <dbReference type="ARBA" id="ARBA00023136"/>
    </source>
</evidence>
<proteinExistence type="predicted"/>
<dbReference type="GO" id="GO:0009279">
    <property type="term" value="C:cell outer membrane"/>
    <property type="evidence" value="ECO:0007669"/>
    <property type="project" value="UniProtKB-SubCell"/>
</dbReference>
<name>A0A382MNP8_9ZZZZ</name>
<evidence type="ECO:0000256" key="5">
    <source>
        <dbReference type="ARBA" id="ARBA00023004"/>
    </source>
</evidence>
<keyword evidence="6" id="KW-0406">Ion transport</keyword>
<dbReference type="PANTHER" id="PTHR32552:SF81">
    <property type="entry name" value="TONB-DEPENDENT OUTER MEMBRANE RECEPTOR"/>
    <property type="match status" value="1"/>
</dbReference>
<dbReference type="InterPro" id="IPR012910">
    <property type="entry name" value="Plug_dom"/>
</dbReference>
<evidence type="ECO:0000256" key="2">
    <source>
        <dbReference type="ARBA" id="ARBA00022448"/>
    </source>
</evidence>
<protein>
    <recommendedName>
        <fullName evidence="10">TonB-dependent receptor plug domain-containing protein</fullName>
    </recommendedName>
</protein>
<evidence type="ECO:0000256" key="1">
    <source>
        <dbReference type="ARBA" id="ARBA00004571"/>
    </source>
</evidence>
<dbReference type="SUPFAM" id="SSF56935">
    <property type="entry name" value="Porins"/>
    <property type="match status" value="1"/>
</dbReference>
<dbReference type="InterPro" id="IPR039426">
    <property type="entry name" value="TonB-dep_rcpt-like"/>
</dbReference>
<dbReference type="PANTHER" id="PTHR32552">
    <property type="entry name" value="FERRICHROME IRON RECEPTOR-RELATED"/>
    <property type="match status" value="1"/>
</dbReference>
<evidence type="ECO:0000313" key="11">
    <source>
        <dbReference type="EMBL" id="SVC50230.1"/>
    </source>
</evidence>
<keyword evidence="7" id="KW-0798">TonB box</keyword>
<comment type="subcellular location">
    <subcellularLocation>
        <location evidence="1">Cell outer membrane</location>
        <topology evidence="1">Multi-pass membrane protein</topology>
    </subcellularLocation>
</comment>
<dbReference type="PROSITE" id="PS52016">
    <property type="entry name" value="TONB_DEPENDENT_REC_3"/>
    <property type="match status" value="1"/>
</dbReference>
<keyword evidence="8" id="KW-0472">Membrane</keyword>
<accession>A0A382MNP8</accession>
<dbReference type="EMBL" id="UINC01094737">
    <property type="protein sequence ID" value="SVC50230.1"/>
    <property type="molecule type" value="Genomic_DNA"/>
</dbReference>
<organism evidence="11">
    <name type="scientific">marine metagenome</name>
    <dbReference type="NCBI Taxonomy" id="408172"/>
    <lineage>
        <taxon>unclassified sequences</taxon>
        <taxon>metagenomes</taxon>
        <taxon>ecological metagenomes</taxon>
    </lineage>
</organism>
<keyword evidence="9" id="KW-0998">Cell outer membrane</keyword>
<evidence type="ECO:0000256" key="4">
    <source>
        <dbReference type="ARBA" id="ARBA00022692"/>
    </source>
</evidence>
<reference evidence="11" key="1">
    <citation type="submission" date="2018-05" db="EMBL/GenBank/DDBJ databases">
        <authorList>
            <person name="Lanie J.A."/>
            <person name="Ng W.-L."/>
            <person name="Kazmierczak K.M."/>
            <person name="Andrzejewski T.M."/>
            <person name="Davidsen T.M."/>
            <person name="Wayne K.J."/>
            <person name="Tettelin H."/>
            <person name="Glass J.I."/>
            <person name="Rusch D."/>
            <person name="Podicherti R."/>
            <person name="Tsui H.-C.T."/>
            <person name="Winkler M.E."/>
        </authorList>
    </citation>
    <scope>NUCLEOTIDE SEQUENCE</scope>
</reference>
<evidence type="ECO:0000259" key="10">
    <source>
        <dbReference type="Pfam" id="PF07715"/>
    </source>
</evidence>
<keyword evidence="5" id="KW-0408">Iron</keyword>
<feature type="domain" description="TonB-dependent receptor plug" evidence="10">
    <location>
        <begin position="41"/>
        <end position="147"/>
    </location>
</feature>
<evidence type="ECO:0000256" key="6">
    <source>
        <dbReference type="ARBA" id="ARBA00023065"/>
    </source>
</evidence>
<keyword evidence="2" id="KW-0813">Transport</keyword>
<dbReference type="GO" id="GO:0006826">
    <property type="term" value="P:iron ion transport"/>
    <property type="evidence" value="ECO:0007669"/>
    <property type="project" value="UniProtKB-KW"/>
</dbReference>
<feature type="non-terminal residue" evidence="11">
    <location>
        <position position="280"/>
    </location>
</feature>
<dbReference type="InterPro" id="IPR036942">
    <property type="entry name" value="Beta-barrel_TonB_sf"/>
</dbReference>
<dbReference type="Gene3D" id="2.40.170.20">
    <property type="entry name" value="TonB-dependent receptor, beta-barrel domain"/>
    <property type="match status" value="1"/>
</dbReference>
<evidence type="ECO:0000256" key="7">
    <source>
        <dbReference type="ARBA" id="ARBA00023077"/>
    </source>
</evidence>
<keyword evidence="3" id="KW-0410">Iron transport</keyword>
<keyword evidence="4" id="KW-0812">Transmembrane</keyword>
<dbReference type="AlphaFoldDB" id="A0A382MNP8"/>
<gene>
    <name evidence="11" type="ORF">METZ01_LOCUS303084</name>
</gene>
<sequence>MQRLIVVTVTSLLVALAGVASGQTIEEIVVTAQKREQGANDVGITMNAFTGEQLKDLGFKTAEDIASLTPGLTANYSAASGVPVYTIRAVGYQDYNAISTSTVGLYFDGVAAPYTVMSRGLMFDVERVEVLKGPQGDLYGRNTTAGTINFVSRKPTDNFEAGVTAGLGSYNTVDMEMFASGSITDNVRGRVAVRNVVSNGWQKSLTRDDELGKQDTYAIRAMLDVDLSEDANLLLNFHYVDDQSENQANTAYNGTITGGPEFVSPYTPLEDYFFVGETPP</sequence>